<dbReference type="InterPro" id="IPR036942">
    <property type="entry name" value="Beta-barrel_TonB_sf"/>
</dbReference>
<organism evidence="6 7">
    <name type="scientific">Niastella vici</name>
    <dbReference type="NCBI Taxonomy" id="1703345"/>
    <lineage>
        <taxon>Bacteria</taxon>
        <taxon>Pseudomonadati</taxon>
        <taxon>Bacteroidota</taxon>
        <taxon>Chitinophagia</taxon>
        <taxon>Chitinophagales</taxon>
        <taxon>Chitinophagaceae</taxon>
        <taxon>Niastella</taxon>
    </lineage>
</organism>
<dbReference type="Gene3D" id="2.40.170.20">
    <property type="entry name" value="TonB-dependent receptor, beta-barrel domain"/>
    <property type="match status" value="1"/>
</dbReference>
<feature type="domain" description="Outer membrane protein beta-barrel" evidence="5">
    <location>
        <begin position="390"/>
        <end position="769"/>
    </location>
</feature>
<evidence type="ECO:0000313" key="7">
    <source>
        <dbReference type="Proteomes" id="UP000192796"/>
    </source>
</evidence>
<protein>
    <recommendedName>
        <fullName evidence="5">Outer membrane protein beta-barrel domain-containing protein</fullName>
    </recommendedName>
</protein>
<feature type="region of interest" description="Disordered" evidence="4">
    <location>
        <begin position="798"/>
        <end position="817"/>
    </location>
</feature>
<evidence type="ECO:0000259" key="5">
    <source>
        <dbReference type="Pfam" id="PF14905"/>
    </source>
</evidence>
<sequence>MATILAALKQRPGVHVAITLFYCLFSYVVAAQSKVQGRVLNNNGEPLANASVLLLRSKDSSLIKGMMTVQEGRFRFDKVASGSYLVTSTFIGYKQVYSNVFVANNEHIELPPLRLSQKEEKLSGITVAARKPLIEQTIDRLVINVAGNITASGSTALDILERSPGIIVDRQNNSIAINGKDGVVVMMNGRITRMPVSALVPMLEGMPADKIEKIELITTPPASLDAEGNAGYINIVIKRNVQYGTNGSYALTAGYSRGIIGIGSINFNHRKSRFNLYGDYSYNAEHSKQFFSFYHAVANQGNFMENYTTSDRRPITDFHDGKIGFDYDLNKKTILGALITIYNRRWIMDADNNSTNFTNRQPDTLVDLFVHEFHSTASYDININLQQTYNEGNKLQVNLDYMHYKDVNPVNYTNSYYDNKGSFLKEEDMQSNKTTPIDLWVAAVDYSRNLNKKLQWEAGAKVTISDFTNEVRVARLQWDQWTTDALLSATWQLNENISAAYSSLNWSVDAKTKMKLGLRFEHTNSNLGTESEKNIVDRHYGRLFPSFFLTRTIDDNNSAGISYSRRITRPTFWNLAPFVIFMDPNTYFSGNPGLQPSISDNINLSYTWKKKILSVAFSYEADPITNFSPKIDSLTNKETLAAENQDNRKTVTISLSLPVTVTKWWSMQMNINGSFQQINGSYNEQALTIENKTFFLSGQQIFTLPKELSLSLSGFYNSAGLFGVYKFTPVGSLDAGIQKKFTSKKTSLRLNFSNIFNTLKYKPKIDQPDKNLIATGELIFSRPAVKFTFTRTFGNEQVKGKRNRSAGTEEEKDRLRL</sequence>
<accession>A0A1V9FUC4</accession>
<dbReference type="SUPFAM" id="SSF49464">
    <property type="entry name" value="Carboxypeptidase regulatory domain-like"/>
    <property type="match status" value="1"/>
</dbReference>
<reference evidence="6 7" key="1">
    <citation type="submission" date="2016-03" db="EMBL/GenBank/DDBJ databases">
        <title>Niastella vici sp. nov., isolated from farmland soil.</title>
        <authorList>
            <person name="Chen L."/>
            <person name="Wang D."/>
            <person name="Yang S."/>
            <person name="Wang G."/>
        </authorList>
    </citation>
    <scope>NUCLEOTIDE SEQUENCE [LARGE SCALE GENOMIC DNA]</scope>
    <source>
        <strain evidence="6 7">DJ57</strain>
    </source>
</reference>
<dbReference type="Pfam" id="PF14905">
    <property type="entry name" value="OMP_b-brl_3"/>
    <property type="match status" value="1"/>
</dbReference>
<gene>
    <name evidence="6" type="ORF">A3860_30135</name>
</gene>
<dbReference type="InterPro" id="IPR008969">
    <property type="entry name" value="CarboxyPept-like_regulatory"/>
</dbReference>
<proteinExistence type="predicted"/>
<dbReference type="EMBL" id="LVYD01000054">
    <property type="protein sequence ID" value="OQP61953.1"/>
    <property type="molecule type" value="Genomic_DNA"/>
</dbReference>
<feature type="compositionally biased region" description="Basic and acidic residues" evidence="4">
    <location>
        <begin position="807"/>
        <end position="817"/>
    </location>
</feature>
<dbReference type="OrthoDB" id="905812at2"/>
<dbReference type="Pfam" id="PF13620">
    <property type="entry name" value="CarboxypepD_reg"/>
    <property type="match status" value="1"/>
</dbReference>
<comment type="subcellular location">
    <subcellularLocation>
        <location evidence="1">Cell outer membrane</location>
    </subcellularLocation>
</comment>
<evidence type="ECO:0000313" key="6">
    <source>
        <dbReference type="EMBL" id="OQP61953.1"/>
    </source>
</evidence>
<evidence type="ECO:0000256" key="2">
    <source>
        <dbReference type="ARBA" id="ARBA00023136"/>
    </source>
</evidence>
<evidence type="ECO:0000256" key="4">
    <source>
        <dbReference type="SAM" id="MobiDB-lite"/>
    </source>
</evidence>
<dbReference type="SUPFAM" id="SSF56935">
    <property type="entry name" value="Porins"/>
    <property type="match status" value="1"/>
</dbReference>
<dbReference type="RefSeq" id="WP_081150039.1">
    <property type="nucleotide sequence ID" value="NZ_LVYD01000054.1"/>
</dbReference>
<dbReference type="InterPro" id="IPR041700">
    <property type="entry name" value="OMP_b-brl_3"/>
</dbReference>
<dbReference type="STRING" id="1703345.A3860_30135"/>
<evidence type="ECO:0000256" key="3">
    <source>
        <dbReference type="ARBA" id="ARBA00023237"/>
    </source>
</evidence>
<dbReference type="Proteomes" id="UP000192796">
    <property type="component" value="Unassembled WGS sequence"/>
</dbReference>
<keyword evidence="3" id="KW-0998">Cell outer membrane</keyword>
<keyword evidence="2" id="KW-0472">Membrane</keyword>
<keyword evidence="7" id="KW-1185">Reference proteome</keyword>
<dbReference type="PANTHER" id="PTHR40980:SF4">
    <property type="entry name" value="TONB-DEPENDENT RECEPTOR-LIKE BETA-BARREL DOMAIN-CONTAINING PROTEIN"/>
    <property type="match status" value="1"/>
</dbReference>
<dbReference type="Gene3D" id="2.60.40.1120">
    <property type="entry name" value="Carboxypeptidase-like, regulatory domain"/>
    <property type="match status" value="1"/>
</dbReference>
<dbReference type="PANTHER" id="PTHR40980">
    <property type="entry name" value="PLUG DOMAIN-CONTAINING PROTEIN"/>
    <property type="match status" value="1"/>
</dbReference>
<dbReference type="GO" id="GO:0009279">
    <property type="term" value="C:cell outer membrane"/>
    <property type="evidence" value="ECO:0007669"/>
    <property type="project" value="UniProtKB-SubCell"/>
</dbReference>
<dbReference type="AlphaFoldDB" id="A0A1V9FUC4"/>
<name>A0A1V9FUC4_9BACT</name>
<evidence type="ECO:0000256" key="1">
    <source>
        <dbReference type="ARBA" id="ARBA00004442"/>
    </source>
</evidence>
<comment type="caution">
    <text evidence="6">The sequence shown here is derived from an EMBL/GenBank/DDBJ whole genome shotgun (WGS) entry which is preliminary data.</text>
</comment>